<dbReference type="EMBL" id="FOBS01000009">
    <property type="protein sequence ID" value="SEM28443.1"/>
    <property type="molecule type" value="Genomic_DNA"/>
</dbReference>
<dbReference type="Gene3D" id="3.40.50.10610">
    <property type="entry name" value="ABC-type transport auxiliary lipoprotein component"/>
    <property type="match status" value="1"/>
</dbReference>
<dbReference type="RefSeq" id="WP_093883166.1">
    <property type="nucleotide sequence ID" value="NZ_FOBS01000009.1"/>
</dbReference>
<dbReference type="InterPro" id="IPR008517">
    <property type="entry name" value="GNA1162-like"/>
</dbReference>
<protein>
    <recommendedName>
        <fullName evidence="3">Lipoprotein</fullName>
    </recommendedName>
</protein>
<dbReference type="OrthoDB" id="1014694at2"/>
<dbReference type="AlphaFoldDB" id="A0A1H7X419"/>
<organism evidence="1 2">
    <name type="scientific">Syntrophus gentianae</name>
    <dbReference type="NCBI Taxonomy" id="43775"/>
    <lineage>
        <taxon>Bacteria</taxon>
        <taxon>Pseudomonadati</taxon>
        <taxon>Thermodesulfobacteriota</taxon>
        <taxon>Syntrophia</taxon>
        <taxon>Syntrophales</taxon>
        <taxon>Syntrophaceae</taxon>
        <taxon>Syntrophus</taxon>
    </lineage>
</organism>
<evidence type="ECO:0000313" key="1">
    <source>
        <dbReference type="EMBL" id="SEM28443.1"/>
    </source>
</evidence>
<proteinExistence type="predicted"/>
<sequence>MIFRKINSIFFAVLVTVLILAGCGSGKATAVLKDSNREDVHRIAVLPVFNETSDQQAALLLRDKIQNALYFKGYPKITAQFVDEQLSNGQAKEQDIQDKAEYFRALGKQMQVDAILYCDLRESRTNYYFLYSPLSVSAVFELRSAKSGELLWRNSYSAIKRNYGLSKDSLRLKGAQDYEDAIQELVDQAMRGIPDSSDVLG</sequence>
<keyword evidence="2" id="KW-1185">Reference proteome</keyword>
<dbReference type="Proteomes" id="UP000198744">
    <property type="component" value="Unassembled WGS sequence"/>
</dbReference>
<name>A0A1H7X419_9BACT</name>
<gene>
    <name evidence="1" type="ORF">SAMN04489760_10944</name>
</gene>
<dbReference type="PROSITE" id="PS51257">
    <property type="entry name" value="PROKAR_LIPOPROTEIN"/>
    <property type="match status" value="1"/>
</dbReference>
<evidence type="ECO:0008006" key="3">
    <source>
        <dbReference type="Google" id="ProtNLM"/>
    </source>
</evidence>
<dbReference type="Pfam" id="PF05643">
    <property type="entry name" value="GNA1162-like"/>
    <property type="match status" value="1"/>
</dbReference>
<dbReference type="STRING" id="43775.SAMN04489760_10944"/>
<accession>A0A1H7X419</accession>
<evidence type="ECO:0000313" key="2">
    <source>
        <dbReference type="Proteomes" id="UP000198744"/>
    </source>
</evidence>
<reference evidence="1 2" key="1">
    <citation type="submission" date="2016-10" db="EMBL/GenBank/DDBJ databases">
        <authorList>
            <person name="de Groot N.N."/>
        </authorList>
    </citation>
    <scope>NUCLEOTIDE SEQUENCE [LARGE SCALE GENOMIC DNA]</scope>
    <source>
        <strain evidence="1 2">DSM 8423</strain>
    </source>
</reference>